<keyword evidence="3" id="KW-1185">Reference proteome</keyword>
<dbReference type="GO" id="GO:0005737">
    <property type="term" value="C:cytoplasm"/>
    <property type="evidence" value="ECO:0007669"/>
    <property type="project" value="TreeGrafter"/>
</dbReference>
<sequence length="163" mass="18369">MPICAVIDDVIYGAHGGIPTSLMKIEDLLKIPTPLQEPENESPAAWEIMWNDPMNISEFNDLAEFMKVNKDKVHGFLSNSKRGTAFYYSAEAVDNFLRINGLQYILRGHEVMPLGYKYHMNGKVMTIFSSSRYCGGTNEAASVFVDNEDIRVVKFDTHGELVE</sequence>
<dbReference type="AlphaFoldDB" id="A0A443RZV6"/>
<dbReference type="VEuPathDB" id="VectorBase:LDEU011232"/>
<protein>
    <submittedName>
        <fullName evidence="2">Calcineurin-like protein phosphoesterase</fullName>
    </submittedName>
</protein>
<dbReference type="PRINTS" id="PR00114">
    <property type="entry name" value="STPHPHTASE"/>
</dbReference>
<dbReference type="STRING" id="299467.A0A443RZV6"/>
<accession>A0A443RZV6</accession>
<proteinExistence type="predicted"/>
<feature type="domain" description="Serine/threonine specific protein phosphatases" evidence="1">
    <location>
        <begin position="1"/>
        <end position="159"/>
    </location>
</feature>
<dbReference type="InterPro" id="IPR029052">
    <property type="entry name" value="Metallo-depent_PP-like"/>
</dbReference>
<dbReference type="Gene3D" id="3.60.21.10">
    <property type="match status" value="1"/>
</dbReference>
<dbReference type="PANTHER" id="PTHR11668">
    <property type="entry name" value="SERINE/THREONINE PROTEIN PHOSPHATASE"/>
    <property type="match status" value="1"/>
</dbReference>
<dbReference type="OrthoDB" id="6511427at2759"/>
<dbReference type="Pfam" id="PF00149">
    <property type="entry name" value="Metallophos"/>
    <property type="match status" value="1"/>
</dbReference>
<reference evidence="2 3" key="1">
    <citation type="journal article" date="2018" name="Gigascience">
        <title>Genomes of trombidid mites reveal novel predicted allergens and laterally-transferred genes associated with secondary metabolism.</title>
        <authorList>
            <person name="Dong X."/>
            <person name="Chaisiri K."/>
            <person name="Xia D."/>
            <person name="Armstrong S.D."/>
            <person name="Fang Y."/>
            <person name="Donnelly M.J."/>
            <person name="Kadowaki T."/>
            <person name="McGarry J.W."/>
            <person name="Darby A.C."/>
            <person name="Makepeace B.L."/>
        </authorList>
    </citation>
    <scope>NUCLEOTIDE SEQUENCE [LARGE SCALE GENOMIC DNA]</scope>
    <source>
        <strain evidence="2">UoL-UT</strain>
    </source>
</reference>
<dbReference type="EMBL" id="NCKV01015366">
    <property type="protein sequence ID" value="RWS20808.1"/>
    <property type="molecule type" value="Genomic_DNA"/>
</dbReference>
<dbReference type="InterPro" id="IPR006186">
    <property type="entry name" value="Ser/Thr-sp_prot-phosphatase"/>
</dbReference>
<dbReference type="CDD" id="cd00144">
    <property type="entry name" value="MPP_PPP_family"/>
    <property type="match status" value="1"/>
</dbReference>
<evidence type="ECO:0000313" key="2">
    <source>
        <dbReference type="EMBL" id="RWS20808.1"/>
    </source>
</evidence>
<dbReference type="Proteomes" id="UP000288716">
    <property type="component" value="Unassembled WGS sequence"/>
</dbReference>
<dbReference type="PANTHER" id="PTHR11668:SF496">
    <property type="entry name" value="SERINE_THREONINE-PROTEIN PHOSPHATASE"/>
    <property type="match status" value="1"/>
</dbReference>
<evidence type="ECO:0000259" key="1">
    <source>
        <dbReference type="SMART" id="SM00156"/>
    </source>
</evidence>
<dbReference type="GO" id="GO:0005634">
    <property type="term" value="C:nucleus"/>
    <property type="evidence" value="ECO:0007669"/>
    <property type="project" value="TreeGrafter"/>
</dbReference>
<comment type="caution">
    <text evidence="2">The sequence shown here is derived from an EMBL/GenBank/DDBJ whole genome shotgun (WGS) entry which is preliminary data.</text>
</comment>
<name>A0A443RZV6_9ACAR</name>
<organism evidence="2 3">
    <name type="scientific">Leptotrombidium deliense</name>
    <dbReference type="NCBI Taxonomy" id="299467"/>
    <lineage>
        <taxon>Eukaryota</taxon>
        <taxon>Metazoa</taxon>
        <taxon>Ecdysozoa</taxon>
        <taxon>Arthropoda</taxon>
        <taxon>Chelicerata</taxon>
        <taxon>Arachnida</taxon>
        <taxon>Acari</taxon>
        <taxon>Acariformes</taxon>
        <taxon>Trombidiformes</taxon>
        <taxon>Prostigmata</taxon>
        <taxon>Anystina</taxon>
        <taxon>Parasitengona</taxon>
        <taxon>Trombiculoidea</taxon>
        <taxon>Trombiculidae</taxon>
        <taxon>Leptotrombidium</taxon>
    </lineage>
</organism>
<dbReference type="GO" id="GO:0004722">
    <property type="term" value="F:protein serine/threonine phosphatase activity"/>
    <property type="evidence" value="ECO:0007669"/>
    <property type="project" value="TreeGrafter"/>
</dbReference>
<dbReference type="InterPro" id="IPR050341">
    <property type="entry name" value="PP1_catalytic_subunit"/>
</dbReference>
<dbReference type="SUPFAM" id="SSF56300">
    <property type="entry name" value="Metallo-dependent phosphatases"/>
    <property type="match status" value="1"/>
</dbReference>
<evidence type="ECO:0000313" key="3">
    <source>
        <dbReference type="Proteomes" id="UP000288716"/>
    </source>
</evidence>
<dbReference type="SMART" id="SM00156">
    <property type="entry name" value="PP2Ac"/>
    <property type="match status" value="1"/>
</dbReference>
<dbReference type="InterPro" id="IPR004843">
    <property type="entry name" value="Calcineurin-like_PHP"/>
</dbReference>
<gene>
    <name evidence="2" type="ORF">B4U80_07334</name>
</gene>